<reference evidence="2 3" key="1">
    <citation type="journal article" date="2020" name="Nature">
        <title>Six reference-quality genomes reveal evolution of bat adaptations.</title>
        <authorList>
            <person name="Jebb D."/>
            <person name="Huang Z."/>
            <person name="Pippel M."/>
            <person name="Hughes G.M."/>
            <person name="Lavrichenko K."/>
            <person name="Devanna P."/>
            <person name="Winkler S."/>
            <person name="Jermiin L.S."/>
            <person name="Skirmuntt E.C."/>
            <person name="Katzourakis A."/>
            <person name="Burkitt-Gray L."/>
            <person name="Ray D.A."/>
            <person name="Sullivan K.A.M."/>
            <person name="Roscito J.G."/>
            <person name="Kirilenko B.M."/>
            <person name="Davalos L.M."/>
            <person name="Corthals A.P."/>
            <person name="Power M.L."/>
            <person name="Jones G."/>
            <person name="Ransome R.D."/>
            <person name="Dechmann D.K.N."/>
            <person name="Locatelli A.G."/>
            <person name="Puechmaille S.J."/>
            <person name="Fedrigo O."/>
            <person name="Jarvis E.D."/>
            <person name="Hiller M."/>
            <person name="Vernes S.C."/>
            <person name="Myers E.W."/>
            <person name="Teeling E.C."/>
        </authorList>
    </citation>
    <scope>NUCLEOTIDE SEQUENCE [LARGE SCALE GENOMIC DNA]</scope>
    <source>
        <strain evidence="2">MMyoMyo1</strain>
        <tissue evidence="2">Flight muscle</tissue>
    </source>
</reference>
<protein>
    <submittedName>
        <fullName evidence="2">Uncharacterized protein</fullName>
    </submittedName>
</protein>
<evidence type="ECO:0000256" key="1">
    <source>
        <dbReference type="SAM" id="MobiDB-lite"/>
    </source>
</evidence>
<evidence type="ECO:0000313" key="3">
    <source>
        <dbReference type="Proteomes" id="UP000527355"/>
    </source>
</evidence>
<feature type="region of interest" description="Disordered" evidence="1">
    <location>
        <begin position="39"/>
        <end position="62"/>
    </location>
</feature>
<comment type="caution">
    <text evidence="2">The sequence shown here is derived from an EMBL/GenBank/DDBJ whole genome shotgun (WGS) entry which is preliminary data.</text>
</comment>
<name>A0A7J8AMR3_MYOMY</name>
<proteinExistence type="predicted"/>
<dbReference type="AlphaFoldDB" id="A0A7J8AMR3"/>
<accession>A0A7J8AMR3</accession>
<organism evidence="2 3">
    <name type="scientific">Myotis myotis</name>
    <name type="common">Greater mouse-eared bat</name>
    <name type="synonym">Vespertilio myotis</name>
    <dbReference type="NCBI Taxonomy" id="51298"/>
    <lineage>
        <taxon>Eukaryota</taxon>
        <taxon>Metazoa</taxon>
        <taxon>Chordata</taxon>
        <taxon>Craniata</taxon>
        <taxon>Vertebrata</taxon>
        <taxon>Euteleostomi</taxon>
        <taxon>Mammalia</taxon>
        <taxon>Eutheria</taxon>
        <taxon>Laurasiatheria</taxon>
        <taxon>Chiroptera</taxon>
        <taxon>Yangochiroptera</taxon>
        <taxon>Vespertilionidae</taxon>
        <taxon>Myotis</taxon>
    </lineage>
</organism>
<feature type="compositionally biased region" description="Basic and acidic residues" evidence="1">
    <location>
        <begin position="40"/>
        <end position="49"/>
    </location>
</feature>
<evidence type="ECO:0000313" key="2">
    <source>
        <dbReference type="EMBL" id="KAF6387390.1"/>
    </source>
</evidence>
<dbReference type="Proteomes" id="UP000527355">
    <property type="component" value="Unassembled WGS sequence"/>
</dbReference>
<sequence length="126" mass="13693">MCPTVHSTVRPVAMMHTDHQGTDALTSRLACCWGPGNQDSARRARHALEPSRGPPSKPGCAPVGSLGLTCTLSQSGTPREMSTGQAERLLVKHNFKAWLLIRAALSSILSFQKKLNKQLLNTIEYV</sequence>
<dbReference type="EMBL" id="JABWUV010000001">
    <property type="protein sequence ID" value="KAF6387390.1"/>
    <property type="molecule type" value="Genomic_DNA"/>
</dbReference>
<gene>
    <name evidence="2" type="ORF">mMyoMyo1_007892</name>
</gene>
<keyword evidence="3" id="KW-1185">Reference proteome</keyword>